<evidence type="ECO:0000313" key="3">
    <source>
        <dbReference type="EMBL" id="KAK0556988.1"/>
    </source>
</evidence>
<feature type="region of interest" description="Disordered" evidence="2">
    <location>
        <begin position="202"/>
        <end position="228"/>
    </location>
</feature>
<keyword evidence="4" id="KW-1185">Reference proteome</keyword>
<dbReference type="InterPro" id="IPR038595">
    <property type="entry name" value="LOR_sf"/>
</dbReference>
<reference evidence="3" key="1">
    <citation type="journal article" date="2023" name="PhytoFront">
        <title>Draft Genome Resources of Seven Strains of Tilletia horrida, Causal Agent of Kernel Smut of Rice.</title>
        <authorList>
            <person name="Khanal S."/>
            <person name="Antony Babu S."/>
            <person name="Zhou X.G."/>
        </authorList>
    </citation>
    <scope>NUCLEOTIDE SEQUENCE</scope>
    <source>
        <strain evidence="3">TX6</strain>
    </source>
</reference>
<proteinExistence type="inferred from homology"/>
<evidence type="ECO:0000256" key="1">
    <source>
        <dbReference type="ARBA" id="ARBA00005437"/>
    </source>
</evidence>
<sequence length="228" mass="24395">MGASSSREAPPPPLAAITPLGLYPRFTIHTGQMALSVRRKFGGDCSVKDAMTGQKIFDVLSSAFSFSNKREILDAQGQFIMWMETRPFTMYPKIDAFDGRPRQSGTGVAPPVLKVKFGTSTSANVMFKDRCRSDGVEQDVVLRLETNYRCSKATVFDAHGQPIARMLASSAGHEMLLTIAPGADAALATAICTIVMDRARAKQRRNRNPGTMGGGASASASANAGSIM</sequence>
<name>A0AAN6JTL3_9BASI</name>
<dbReference type="InterPro" id="IPR007612">
    <property type="entry name" value="LOR"/>
</dbReference>
<dbReference type="SUPFAM" id="SSF54518">
    <property type="entry name" value="Tubby C-terminal domain-like"/>
    <property type="match status" value="1"/>
</dbReference>
<dbReference type="Proteomes" id="UP001176517">
    <property type="component" value="Unassembled WGS sequence"/>
</dbReference>
<comment type="caution">
    <text evidence="3">The sequence shown here is derived from an EMBL/GenBank/DDBJ whole genome shotgun (WGS) entry which is preliminary data.</text>
</comment>
<evidence type="ECO:0000313" key="4">
    <source>
        <dbReference type="Proteomes" id="UP001176517"/>
    </source>
</evidence>
<gene>
    <name evidence="3" type="ORF">OC846_000833</name>
</gene>
<feature type="compositionally biased region" description="Low complexity" evidence="2">
    <location>
        <begin position="217"/>
        <end position="228"/>
    </location>
</feature>
<dbReference type="Pfam" id="PF04525">
    <property type="entry name" value="LOR"/>
    <property type="match status" value="1"/>
</dbReference>
<dbReference type="EMBL" id="JAPDMZ010000009">
    <property type="protein sequence ID" value="KAK0556988.1"/>
    <property type="molecule type" value="Genomic_DNA"/>
</dbReference>
<dbReference type="InterPro" id="IPR025659">
    <property type="entry name" value="Tubby-like_C"/>
</dbReference>
<comment type="similarity">
    <text evidence="1">Belongs to the LOR family.</text>
</comment>
<organism evidence="3 4">
    <name type="scientific">Tilletia horrida</name>
    <dbReference type="NCBI Taxonomy" id="155126"/>
    <lineage>
        <taxon>Eukaryota</taxon>
        <taxon>Fungi</taxon>
        <taxon>Dikarya</taxon>
        <taxon>Basidiomycota</taxon>
        <taxon>Ustilaginomycotina</taxon>
        <taxon>Exobasidiomycetes</taxon>
        <taxon>Tilletiales</taxon>
        <taxon>Tilletiaceae</taxon>
        <taxon>Tilletia</taxon>
    </lineage>
</organism>
<dbReference type="Gene3D" id="2.40.160.200">
    <property type="entry name" value="LURP1-related"/>
    <property type="match status" value="1"/>
</dbReference>
<evidence type="ECO:0000256" key="2">
    <source>
        <dbReference type="SAM" id="MobiDB-lite"/>
    </source>
</evidence>
<accession>A0AAN6JTL3</accession>
<dbReference type="AlphaFoldDB" id="A0AAN6JTL3"/>
<protein>
    <submittedName>
        <fullName evidence="3">Uncharacterized protein</fullName>
    </submittedName>
</protein>